<dbReference type="CDD" id="cd23992">
    <property type="entry name" value="PBP_GOBP"/>
    <property type="match status" value="2"/>
</dbReference>
<evidence type="ECO:0000256" key="3">
    <source>
        <dbReference type="ARBA" id="ARBA00022525"/>
    </source>
</evidence>
<keyword evidence="4 5" id="KW-0732">Signal</keyword>
<keyword evidence="6" id="KW-1185">Reference proteome</keyword>
<reference evidence="7" key="1">
    <citation type="submission" date="2025-08" db="UniProtKB">
        <authorList>
            <consortium name="RefSeq"/>
        </authorList>
    </citation>
    <scope>IDENTIFICATION</scope>
</reference>
<comment type="subcellular location">
    <subcellularLocation>
        <location evidence="1">Secreted</location>
    </subcellularLocation>
</comment>
<dbReference type="PANTHER" id="PTHR11857:SF43">
    <property type="entry name" value="GEO07291P1-RELATED"/>
    <property type="match status" value="1"/>
</dbReference>
<dbReference type="KEGG" id="pbar:105423946"/>
<keyword evidence="3" id="KW-0964">Secreted</keyword>
<dbReference type="Pfam" id="PF01395">
    <property type="entry name" value="PBP_GOBP"/>
    <property type="match status" value="2"/>
</dbReference>
<dbReference type="GO" id="GO:0005549">
    <property type="term" value="F:odorant binding"/>
    <property type="evidence" value="ECO:0007669"/>
    <property type="project" value="InterPro"/>
</dbReference>
<gene>
    <name evidence="7" type="primary">LOC105423946</name>
</gene>
<evidence type="ECO:0000256" key="4">
    <source>
        <dbReference type="ARBA" id="ARBA00022729"/>
    </source>
</evidence>
<evidence type="ECO:0000256" key="2">
    <source>
        <dbReference type="ARBA" id="ARBA00008098"/>
    </source>
</evidence>
<dbReference type="RefSeq" id="XP_011632254.1">
    <property type="nucleotide sequence ID" value="XM_011633952.2"/>
</dbReference>
<dbReference type="PANTHER" id="PTHR11857">
    <property type="entry name" value="ODORANT BINDING PROTEIN-RELATED"/>
    <property type="match status" value="1"/>
</dbReference>
<dbReference type="GO" id="GO:0007608">
    <property type="term" value="P:sensory perception of smell"/>
    <property type="evidence" value="ECO:0007669"/>
    <property type="project" value="TreeGrafter"/>
</dbReference>
<evidence type="ECO:0000256" key="1">
    <source>
        <dbReference type="ARBA" id="ARBA00004613"/>
    </source>
</evidence>
<proteinExistence type="inferred from homology"/>
<name>A0A6I9W1L8_9HYME</name>
<evidence type="ECO:0000256" key="5">
    <source>
        <dbReference type="SAM" id="SignalP"/>
    </source>
</evidence>
<comment type="similarity">
    <text evidence="2">Belongs to the PBP/GOBP family.</text>
</comment>
<dbReference type="Gene3D" id="1.10.238.20">
    <property type="entry name" value="Pheromone/general odorant binding protein domain"/>
    <property type="match status" value="2"/>
</dbReference>
<dbReference type="GO" id="GO:0005615">
    <property type="term" value="C:extracellular space"/>
    <property type="evidence" value="ECO:0007669"/>
    <property type="project" value="TreeGrafter"/>
</dbReference>
<dbReference type="GeneID" id="105423946"/>
<evidence type="ECO:0000313" key="6">
    <source>
        <dbReference type="Proteomes" id="UP000504615"/>
    </source>
</evidence>
<feature type="chain" id="PRO_5027056062" evidence="5">
    <location>
        <begin position="20"/>
        <end position="348"/>
    </location>
</feature>
<accession>A0A6I9W1L8</accession>
<protein>
    <submittedName>
        <fullName evidence="7">Uncharacterized protein LOC105423946</fullName>
    </submittedName>
</protein>
<dbReference type="AlphaFoldDB" id="A0A6I9W1L8"/>
<feature type="signal peptide" evidence="5">
    <location>
        <begin position="1"/>
        <end position="19"/>
    </location>
</feature>
<sequence length="348" mass="39911">MKQVIFILSLFTIIILGFTDDVTNRLAELLSMSKIDVEICMNKTSVNINDLMKLDELVDDDIMTKDINDAALKVGCLFVCLLQKKDIMSGVYINVEKMKKILDIKMHSKNMFRYVVMRNRILDTCADRVKSKTDECEVILLFYLCINAEVRRKIIELDFSNAVYKRGMFSEQLNAVRSERSMFSERKSKSRKFRIMKQAIFILCLCIAITAGLPLEDIIDRVADELSMSKTDVQICFTKTNVNLTDLMMMDEFFYGEVSAEINKSTLKVSCLLACLLKKKELMVNTQINVERIKKLIAAKEPTSDPTTISNKNRILDTCVDRVKGKTNECDVVCQFLLCIVEKLKNLE</sequence>
<dbReference type="InterPro" id="IPR036728">
    <property type="entry name" value="PBP_GOBP_sf"/>
</dbReference>
<dbReference type="Proteomes" id="UP000504615">
    <property type="component" value="Unplaced"/>
</dbReference>
<dbReference type="OrthoDB" id="7553718at2759"/>
<dbReference type="SUPFAM" id="SSF47565">
    <property type="entry name" value="Insect pheromone/odorant-binding proteins"/>
    <property type="match status" value="2"/>
</dbReference>
<evidence type="ECO:0000313" key="7">
    <source>
        <dbReference type="RefSeq" id="XP_011632254.1"/>
    </source>
</evidence>
<organism evidence="6 7">
    <name type="scientific">Pogonomyrmex barbatus</name>
    <name type="common">red harvester ant</name>
    <dbReference type="NCBI Taxonomy" id="144034"/>
    <lineage>
        <taxon>Eukaryota</taxon>
        <taxon>Metazoa</taxon>
        <taxon>Ecdysozoa</taxon>
        <taxon>Arthropoda</taxon>
        <taxon>Hexapoda</taxon>
        <taxon>Insecta</taxon>
        <taxon>Pterygota</taxon>
        <taxon>Neoptera</taxon>
        <taxon>Endopterygota</taxon>
        <taxon>Hymenoptera</taxon>
        <taxon>Apocrita</taxon>
        <taxon>Aculeata</taxon>
        <taxon>Formicoidea</taxon>
        <taxon>Formicidae</taxon>
        <taxon>Myrmicinae</taxon>
        <taxon>Pogonomyrmex</taxon>
    </lineage>
</organism>
<dbReference type="InterPro" id="IPR006170">
    <property type="entry name" value="PBP/GOBP"/>
</dbReference>